<comment type="caution">
    <text evidence="2">The sequence shown here is derived from an EMBL/GenBank/DDBJ whole genome shotgun (WGS) entry which is preliminary data.</text>
</comment>
<name>A0ABQ8DSA7_BRANA</name>
<evidence type="ECO:0000256" key="1">
    <source>
        <dbReference type="SAM" id="Phobius"/>
    </source>
</evidence>
<dbReference type="EMBL" id="JAGKQM010000003">
    <property type="protein sequence ID" value="KAH0931583.1"/>
    <property type="molecule type" value="Genomic_DNA"/>
</dbReference>
<feature type="transmembrane region" description="Helical" evidence="1">
    <location>
        <begin position="101"/>
        <end position="124"/>
    </location>
</feature>
<keyword evidence="1" id="KW-1133">Transmembrane helix</keyword>
<evidence type="ECO:0000313" key="2">
    <source>
        <dbReference type="EMBL" id="KAH0931583.1"/>
    </source>
</evidence>
<gene>
    <name evidence="2" type="ORF">HID58_008700</name>
</gene>
<protein>
    <submittedName>
        <fullName evidence="2">Uncharacterized protein</fullName>
    </submittedName>
</protein>
<feature type="non-terminal residue" evidence="2">
    <location>
        <position position="1"/>
    </location>
</feature>
<proteinExistence type="predicted"/>
<evidence type="ECO:0000313" key="3">
    <source>
        <dbReference type="Proteomes" id="UP000824890"/>
    </source>
</evidence>
<keyword evidence="1" id="KW-0812">Transmembrane</keyword>
<accession>A0ABQ8DSA7</accession>
<sequence>IPIQSYKTTTVHLLHTNLQVPLSLLQRQGSKEDEDNVLAETVTKNFSYRSIRLRLKEKTCDVVLLIARFINACDAVQIRLASEKFSPIKSPPNPNSINIKLLLAVAAGVLSPVTVGLVSVLSALSQPFASSSRLSSLFVCLSSIGLSFKIN</sequence>
<organism evidence="2 3">
    <name type="scientific">Brassica napus</name>
    <name type="common">Rape</name>
    <dbReference type="NCBI Taxonomy" id="3708"/>
    <lineage>
        <taxon>Eukaryota</taxon>
        <taxon>Viridiplantae</taxon>
        <taxon>Streptophyta</taxon>
        <taxon>Embryophyta</taxon>
        <taxon>Tracheophyta</taxon>
        <taxon>Spermatophyta</taxon>
        <taxon>Magnoliopsida</taxon>
        <taxon>eudicotyledons</taxon>
        <taxon>Gunneridae</taxon>
        <taxon>Pentapetalae</taxon>
        <taxon>rosids</taxon>
        <taxon>malvids</taxon>
        <taxon>Brassicales</taxon>
        <taxon>Brassicaceae</taxon>
        <taxon>Brassiceae</taxon>
        <taxon>Brassica</taxon>
    </lineage>
</organism>
<dbReference type="Proteomes" id="UP000824890">
    <property type="component" value="Unassembled WGS sequence"/>
</dbReference>
<keyword evidence="3" id="KW-1185">Reference proteome</keyword>
<reference evidence="2 3" key="1">
    <citation type="submission" date="2021-05" db="EMBL/GenBank/DDBJ databases">
        <title>Genome Assembly of Synthetic Allotetraploid Brassica napus Reveals Homoeologous Exchanges between Subgenomes.</title>
        <authorList>
            <person name="Davis J.T."/>
        </authorList>
    </citation>
    <scope>NUCLEOTIDE SEQUENCE [LARGE SCALE GENOMIC DNA]</scope>
    <source>
        <strain evidence="3">cv. Da-Ae</strain>
        <tissue evidence="2">Seedling</tissue>
    </source>
</reference>
<keyword evidence="1" id="KW-0472">Membrane</keyword>